<keyword evidence="2" id="KW-0808">Transferase</keyword>
<accession>A0A326UMB6</accession>
<gene>
    <name evidence="2" type="ORF">EI42_02182</name>
</gene>
<dbReference type="PANTHER" id="PTHR43861">
    <property type="entry name" value="TRANS-ACONITATE 2-METHYLTRANSFERASE-RELATED"/>
    <property type="match status" value="1"/>
</dbReference>
<sequence length="239" mass="26880">MENAAYNEIVTWYDQYIQENPFYSDMLLPSLLECTGDVQGQHVCDLACGQGWFARMLANRGARVTGIDYAEGQLARAREYKEPEGIVYLHDDAQEARSLPDHTFDGCVCILALMDIPDHRAVFHTARRVLKAGGWLVFAIMHPCFEAPEAGWIANEQGKPARVISRYTREGFWKSTSGGVRSRVGAYHRTLSSYTNALIDARFALTRMLEPRAGDRRLKQVPGNQEIPSLLIVRAVAME</sequence>
<dbReference type="InterPro" id="IPR029063">
    <property type="entry name" value="SAM-dependent_MTases_sf"/>
</dbReference>
<evidence type="ECO:0000313" key="3">
    <source>
        <dbReference type="Proteomes" id="UP000248806"/>
    </source>
</evidence>
<dbReference type="GO" id="GO:0032259">
    <property type="term" value="P:methylation"/>
    <property type="evidence" value="ECO:0007669"/>
    <property type="project" value="UniProtKB-KW"/>
</dbReference>
<comment type="caution">
    <text evidence="2">The sequence shown here is derived from an EMBL/GenBank/DDBJ whole genome shotgun (WGS) entry which is preliminary data.</text>
</comment>
<dbReference type="Gene3D" id="3.40.50.150">
    <property type="entry name" value="Vaccinia Virus protein VP39"/>
    <property type="match status" value="1"/>
</dbReference>
<dbReference type="SUPFAM" id="SSF53335">
    <property type="entry name" value="S-adenosyl-L-methionine-dependent methyltransferases"/>
    <property type="match status" value="1"/>
</dbReference>
<name>A0A326UMB6_THEHA</name>
<dbReference type="OrthoDB" id="7365827at2"/>
<dbReference type="RefSeq" id="WP_111321746.1">
    <property type="nucleotide sequence ID" value="NZ_BIFX01000003.1"/>
</dbReference>
<dbReference type="Proteomes" id="UP000248806">
    <property type="component" value="Unassembled WGS sequence"/>
</dbReference>
<dbReference type="Pfam" id="PF08241">
    <property type="entry name" value="Methyltransf_11"/>
    <property type="match status" value="1"/>
</dbReference>
<dbReference type="EMBL" id="QKUF01000006">
    <property type="protein sequence ID" value="PZW31085.1"/>
    <property type="molecule type" value="Genomic_DNA"/>
</dbReference>
<organism evidence="2 3">
    <name type="scientific">Thermosporothrix hazakensis</name>
    <dbReference type="NCBI Taxonomy" id="644383"/>
    <lineage>
        <taxon>Bacteria</taxon>
        <taxon>Bacillati</taxon>
        <taxon>Chloroflexota</taxon>
        <taxon>Ktedonobacteria</taxon>
        <taxon>Ktedonobacterales</taxon>
        <taxon>Thermosporotrichaceae</taxon>
        <taxon>Thermosporothrix</taxon>
    </lineage>
</organism>
<keyword evidence="3" id="KW-1185">Reference proteome</keyword>
<proteinExistence type="predicted"/>
<dbReference type="AlphaFoldDB" id="A0A326UMB6"/>
<protein>
    <submittedName>
        <fullName evidence="2">Methyltransferase family protein</fullName>
    </submittedName>
</protein>
<evidence type="ECO:0000313" key="2">
    <source>
        <dbReference type="EMBL" id="PZW31085.1"/>
    </source>
</evidence>
<keyword evidence="2" id="KW-0489">Methyltransferase</keyword>
<reference evidence="2 3" key="1">
    <citation type="submission" date="2018-06" db="EMBL/GenBank/DDBJ databases">
        <title>Genomic Encyclopedia of Archaeal and Bacterial Type Strains, Phase II (KMG-II): from individual species to whole genera.</title>
        <authorList>
            <person name="Goeker M."/>
        </authorList>
    </citation>
    <scope>NUCLEOTIDE SEQUENCE [LARGE SCALE GENOMIC DNA]</scope>
    <source>
        <strain evidence="2 3">ATCC BAA-1881</strain>
    </source>
</reference>
<feature type="domain" description="Methyltransferase type 11" evidence="1">
    <location>
        <begin position="45"/>
        <end position="138"/>
    </location>
</feature>
<dbReference type="GO" id="GO:0008757">
    <property type="term" value="F:S-adenosylmethionine-dependent methyltransferase activity"/>
    <property type="evidence" value="ECO:0007669"/>
    <property type="project" value="InterPro"/>
</dbReference>
<dbReference type="InterPro" id="IPR013216">
    <property type="entry name" value="Methyltransf_11"/>
</dbReference>
<dbReference type="PANTHER" id="PTHR43861:SF1">
    <property type="entry name" value="TRANS-ACONITATE 2-METHYLTRANSFERASE"/>
    <property type="match status" value="1"/>
</dbReference>
<dbReference type="CDD" id="cd02440">
    <property type="entry name" value="AdoMet_MTases"/>
    <property type="match status" value="1"/>
</dbReference>
<evidence type="ECO:0000259" key="1">
    <source>
        <dbReference type="Pfam" id="PF08241"/>
    </source>
</evidence>